<dbReference type="EMBL" id="AZRA01000069">
    <property type="protein sequence ID" value="KDB51715.1"/>
    <property type="molecule type" value="Genomic_DNA"/>
</dbReference>
<feature type="compositionally biased region" description="Low complexity" evidence="2">
    <location>
        <begin position="29"/>
        <end position="43"/>
    </location>
</feature>
<dbReference type="InterPro" id="IPR049712">
    <property type="entry name" value="Poly_export"/>
</dbReference>
<dbReference type="PATRIC" id="fig|1286631.3.peg.2642"/>
<dbReference type="InterPro" id="IPR019554">
    <property type="entry name" value="Soluble_ligand-bd"/>
</dbReference>
<feature type="domain" description="Soluble ligand binding" evidence="5">
    <location>
        <begin position="426"/>
        <end position="461"/>
    </location>
</feature>
<feature type="chain" id="PRO_5001576500" evidence="3">
    <location>
        <begin position="30"/>
        <end position="675"/>
    </location>
</feature>
<sequence>MHMPDFRLIPLRAGALALACAALSPLAHAQQSGGDTGATASSGPIRLRSTSTNASATVPTQERLERLEADQMDAAEAYWAAESNGESPSGRTGAASGNASTRSGTSLRQPLPTAPVPLDEFEQYVRKLNTSIVQPTSEAGATLQPLPTIRRFGSELFTGRNSFDAAENNAQVPADYVVGPGDELLISLWGSVDADLKVVVDRSGRISIPRVGTMMVSGTRYAELPEAISRRVGQVFRNFQLSVSLGQVRTVRVYVTGYVKRPGAYTVSSLSSLANALMRSGGPTSSGTMRSIELRRGQEVVTRYDLYDLLLRGDRTADRTVQAGDVIHVGPIGTQVAMIGSVNKPAIFELRSGEKISDVITLAGGFTAVADRSRLAIERLNDRAKNRITQLSLPDEQSQAPQSGDVLRAFSAVDAAQPVARQNKRVRIEGEVAKPGEYVLPPGVTTRMALGLAGGVTSNAYVFGTEFTRESVRQTQQQNYDRALRDMEVEFTRASATQRAINADEAATFEQRSNATNRLLENLRRVRPTGRIVLQLSPGATELPDLPLEDGDRLYIPPRPTTVSVFGSVFNSGAFLLEQGRTLGDFLTQAGGPTRGADAGSTFVLRPNGSVLSQLQRSSFFGIVGGINGTKAEPGDTIFVPEMMNKTTWVQDLKEWTQIMYQFGIGAAALKTLQN</sequence>
<feature type="compositionally biased region" description="Polar residues" evidence="2">
    <location>
        <begin position="84"/>
        <end position="108"/>
    </location>
</feature>
<keyword evidence="7" id="KW-1185">Reference proteome</keyword>
<evidence type="ECO:0000256" key="2">
    <source>
        <dbReference type="SAM" id="MobiDB-lite"/>
    </source>
</evidence>
<dbReference type="STRING" id="34103.SAMN05421778_1405"/>
<feature type="domain" description="Soluble ligand binding" evidence="5">
    <location>
        <begin position="252"/>
        <end position="298"/>
    </location>
</feature>
<evidence type="ECO:0000259" key="4">
    <source>
        <dbReference type="Pfam" id="PF02563"/>
    </source>
</evidence>
<dbReference type="eggNOG" id="COG1596">
    <property type="taxonomic scope" value="Bacteria"/>
</dbReference>
<evidence type="ECO:0000313" key="7">
    <source>
        <dbReference type="Proteomes" id="UP000026714"/>
    </source>
</evidence>
<proteinExistence type="predicted"/>
<gene>
    <name evidence="6" type="ORF">X805_26940</name>
</gene>
<organism evidence="6 7">
    <name type="scientific">Sphaerotilus natans subsp. natans DSM 6575</name>
    <dbReference type="NCBI Taxonomy" id="1286631"/>
    <lineage>
        <taxon>Bacteria</taxon>
        <taxon>Pseudomonadati</taxon>
        <taxon>Pseudomonadota</taxon>
        <taxon>Betaproteobacteria</taxon>
        <taxon>Burkholderiales</taxon>
        <taxon>Sphaerotilaceae</taxon>
        <taxon>Sphaerotilus</taxon>
    </lineage>
</organism>
<keyword evidence="1 3" id="KW-0732">Signal</keyword>
<evidence type="ECO:0000256" key="1">
    <source>
        <dbReference type="ARBA" id="ARBA00022729"/>
    </source>
</evidence>
<feature type="domain" description="Soluble ligand binding" evidence="5">
    <location>
        <begin position="336"/>
        <end position="380"/>
    </location>
</feature>
<comment type="caution">
    <text evidence="6">The sequence shown here is derived from an EMBL/GenBank/DDBJ whole genome shotgun (WGS) entry which is preliminary data.</text>
</comment>
<dbReference type="GO" id="GO:0015159">
    <property type="term" value="F:polysaccharide transmembrane transporter activity"/>
    <property type="evidence" value="ECO:0007669"/>
    <property type="project" value="InterPro"/>
</dbReference>
<dbReference type="Gene3D" id="3.10.560.10">
    <property type="entry name" value="Outer membrane lipoprotein wza domain like"/>
    <property type="match status" value="4"/>
</dbReference>
<feature type="domain" description="Soluble ligand binding" evidence="5">
    <location>
        <begin position="563"/>
        <end position="611"/>
    </location>
</feature>
<dbReference type="InterPro" id="IPR003715">
    <property type="entry name" value="Poly_export_N"/>
</dbReference>
<accession>A0A059KK06</accession>
<dbReference type="Proteomes" id="UP000026714">
    <property type="component" value="Unassembled WGS sequence"/>
</dbReference>
<name>A0A059KK06_9BURK</name>
<feature type="region of interest" description="Disordered" evidence="2">
    <location>
        <begin position="29"/>
        <end position="62"/>
    </location>
</feature>
<dbReference type="PANTHER" id="PTHR33619">
    <property type="entry name" value="POLYSACCHARIDE EXPORT PROTEIN GFCE-RELATED"/>
    <property type="match status" value="1"/>
</dbReference>
<dbReference type="Pfam" id="PF02563">
    <property type="entry name" value="Poly_export"/>
    <property type="match status" value="1"/>
</dbReference>
<feature type="region of interest" description="Disordered" evidence="2">
    <location>
        <begin position="80"/>
        <end position="114"/>
    </location>
</feature>
<dbReference type="RefSeq" id="WP_051632021.1">
    <property type="nucleotide sequence ID" value="NZ_AZRA01000069.1"/>
</dbReference>
<reference evidence="6 7" key="1">
    <citation type="journal article" date="2014" name="FEMS Microbiol. Ecol.">
        <title>Sphaerotilus natans encrusted with nanoball-shaped Fe(III) oxide minerals formed by nitrate-reducing mixotrophic Fe(II) oxidation.</title>
        <authorList>
            <person name="Park S."/>
            <person name="Kim D.H."/>
            <person name="Lee J.H."/>
            <person name="Hur H.G."/>
        </authorList>
    </citation>
    <scope>NUCLEOTIDE SEQUENCE [LARGE SCALE GENOMIC DNA]</scope>
    <source>
        <strain evidence="6 7">DSM 6575</strain>
    </source>
</reference>
<dbReference type="PANTHER" id="PTHR33619:SF3">
    <property type="entry name" value="POLYSACCHARIDE EXPORT PROTEIN GFCE-RELATED"/>
    <property type="match status" value="1"/>
</dbReference>
<dbReference type="AlphaFoldDB" id="A0A059KK06"/>
<evidence type="ECO:0000259" key="5">
    <source>
        <dbReference type="Pfam" id="PF10531"/>
    </source>
</evidence>
<dbReference type="Gene3D" id="3.30.1950.10">
    <property type="entry name" value="wza like domain"/>
    <property type="match status" value="1"/>
</dbReference>
<protein>
    <submittedName>
        <fullName evidence="6">Periplasmic protein involved in polysaccharide export</fullName>
    </submittedName>
</protein>
<evidence type="ECO:0000256" key="3">
    <source>
        <dbReference type="SAM" id="SignalP"/>
    </source>
</evidence>
<dbReference type="Pfam" id="PF10531">
    <property type="entry name" value="SLBB"/>
    <property type="match status" value="4"/>
</dbReference>
<feature type="domain" description="Polysaccharide export protein N-terminal" evidence="4">
    <location>
        <begin position="171"/>
        <end position="245"/>
    </location>
</feature>
<feature type="compositionally biased region" description="Polar residues" evidence="2">
    <location>
        <begin position="48"/>
        <end position="60"/>
    </location>
</feature>
<feature type="signal peptide" evidence="3">
    <location>
        <begin position="1"/>
        <end position="29"/>
    </location>
</feature>
<evidence type="ECO:0000313" key="6">
    <source>
        <dbReference type="EMBL" id="KDB51715.1"/>
    </source>
</evidence>